<proteinExistence type="predicted"/>
<evidence type="ECO:0000313" key="2">
    <source>
        <dbReference type="EMBL" id="CAL7934050.1"/>
    </source>
</evidence>
<protein>
    <submittedName>
        <fullName evidence="2">Uncharacterized protein</fullName>
    </submittedName>
</protein>
<feature type="region of interest" description="Disordered" evidence="1">
    <location>
        <begin position="1"/>
        <end position="90"/>
    </location>
</feature>
<dbReference type="EMBL" id="CAXAJV020001281">
    <property type="protein sequence ID" value="CAL7934050.1"/>
    <property type="molecule type" value="Genomic_DNA"/>
</dbReference>
<evidence type="ECO:0000256" key="1">
    <source>
        <dbReference type="SAM" id="MobiDB-lite"/>
    </source>
</evidence>
<evidence type="ECO:0000313" key="3">
    <source>
        <dbReference type="Proteomes" id="UP001642520"/>
    </source>
</evidence>
<gene>
    <name evidence="2" type="ORF">XYLVIOL_LOCUS822</name>
</gene>
<sequence>MQMRYQDPNRSVSPYRHLEAPPVEAAQNGVLDRANLTPFLRQKSSNTLLRPTSKPPGANQAPPVPTSGSDGKKHAIHLPVNNNEKSSQSEEVDKEILVNINCPLRLILNYIRDTVGLDDTSKQHAKLVWQPLLEN</sequence>
<reference evidence="2 3" key="1">
    <citation type="submission" date="2024-08" db="EMBL/GenBank/DDBJ databases">
        <authorList>
            <person name="Will J Nash"/>
            <person name="Angela Man"/>
            <person name="Seanna McTaggart"/>
            <person name="Kendall Baker"/>
            <person name="Tom Barker"/>
            <person name="Leah Catchpole"/>
            <person name="Alex Durrant"/>
            <person name="Karim Gharbi"/>
            <person name="Naomi Irish"/>
            <person name="Gemy Kaithakottil"/>
            <person name="Debby Ku"/>
            <person name="Aaliyah Providence"/>
            <person name="Felix Shaw"/>
            <person name="David Swarbreck"/>
            <person name="Chris Watkins"/>
            <person name="Ann M. McCartney"/>
            <person name="Giulio Formenti"/>
            <person name="Alice Mouton"/>
            <person name="Noel Vella"/>
            <person name="Bjorn M von Reumont"/>
            <person name="Adriana Vella"/>
            <person name="Wilfried Haerty"/>
        </authorList>
    </citation>
    <scope>NUCLEOTIDE SEQUENCE [LARGE SCALE GENOMIC DNA]</scope>
</reference>
<dbReference type="Proteomes" id="UP001642520">
    <property type="component" value="Unassembled WGS sequence"/>
</dbReference>
<keyword evidence="3" id="KW-1185">Reference proteome</keyword>
<organism evidence="2 3">
    <name type="scientific">Xylocopa violacea</name>
    <name type="common">Violet carpenter bee</name>
    <name type="synonym">Apis violacea</name>
    <dbReference type="NCBI Taxonomy" id="135666"/>
    <lineage>
        <taxon>Eukaryota</taxon>
        <taxon>Metazoa</taxon>
        <taxon>Ecdysozoa</taxon>
        <taxon>Arthropoda</taxon>
        <taxon>Hexapoda</taxon>
        <taxon>Insecta</taxon>
        <taxon>Pterygota</taxon>
        <taxon>Neoptera</taxon>
        <taxon>Endopterygota</taxon>
        <taxon>Hymenoptera</taxon>
        <taxon>Apocrita</taxon>
        <taxon>Aculeata</taxon>
        <taxon>Apoidea</taxon>
        <taxon>Anthophila</taxon>
        <taxon>Apidae</taxon>
        <taxon>Xylocopa</taxon>
        <taxon>Xylocopa</taxon>
    </lineage>
</organism>
<accession>A0ABP1N327</accession>
<name>A0ABP1N327_XYLVO</name>
<comment type="caution">
    <text evidence="2">The sequence shown here is derived from an EMBL/GenBank/DDBJ whole genome shotgun (WGS) entry which is preliminary data.</text>
</comment>